<accession>A0A0F2LX89</accession>
<evidence type="ECO:0000313" key="4">
    <source>
        <dbReference type="EMBL" id="KJR81444.1"/>
    </source>
</evidence>
<organism evidence="4 5">
    <name type="scientific">Sporothrix schenckii 1099-18</name>
    <dbReference type="NCBI Taxonomy" id="1397361"/>
    <lineage>
        <taxon>Eukaryota</taxon>
        <taxon>Fungi</taxon>
        <taxon>Dikarya</taxon>
        <taxon>Ascomycota</taxon>
        <taxon>Pezizomycotina</taxon>
        <taxon>Sordariomycetes</taxon>
        <taxon>Sordariomycetidae</taxon>
        <taxon>Ophiostomatales</taxon>
        <taxon>Ophiostomataceae</taxon>
        <taxon>Sporothrix</taxon>
    </lineage>
</organism>
<dbReference type="Pfam" id="PF07287">
    <property type="entry name" value="AtuA"/>
    <property type="match status" value="1"/>
</dbReference>
<dbReference type="GeneID" id="27663273"/>
<evidence type="ECO:0000256" key="1">
    <source>
        <dbReference type="SAM" id="MobiDB-lite"/>
    </source>
</evidence>
<dbReference type="AlphaFoldDB" id="A0A0F2LX89"/>
<sequence length="689" mass="71338">MGSVPTPLPSSDVLCQIVTPVGMFGYGFEIDEVYRGLEAARRDHPGVPTALIMDSGSTDSGPSKLALGLTTCPESSYRRDLLACLRIARQYGVPLLLSSAGGDGADAHVRLFGRLVAEAVDALNGEDGTATTLKVLSVYSDVDKALVQERLAAGTVAGCGPCVPALSATAVEATTVVVGQMGPEPFVQAMAAHPDFDVVLGGRAYDPSPYVAFCAYHHLGPAAAATTDVWAMDAGLLGGFTHMGKIMECGGLCATPKSKGSMATVYRDGSFDIHALATGAVCRPLTVAAHTLYEKTRPDQLPGPGGHLDLTTARYAQRDDGASVHVQGATFHPSWSKEGGGAGGAYTIKLEGARITGYRAIFMGSFCDPILLAQLPDVLAQIKKYVGKQHAHLDPATWDLDFHVYDGRDRDGQDAGMPARGGPEVPPPGVAFIVGEALAPTQADANSIASAARIGCVHGSYPGQKANSGNFGMGIGGGSGEIEMGACAEFSVYHLMDLARGEEGAREVGTEGAALFRWAVAWAGPAGGTRVAVPAAVVKTEVKAVNGHTNGASTATSSTTSSTTSSASTSSKATTTTTATTTTVGDLAKLLRSKNAGPYEITLDVLFDDRAVYDKVKASGVLTPDKVAALYGLTADQLVYCAFFDPALAFKATLPRMRKGQPAASGGFMENDVHGSQKYKPLMNVAIAL</sequence>
<feature type="compositionally biased region" description="Low complexity" evidence="1">
    <location>
        <begin position="552"/>
        <end position="579"/>
    </location>
</feature>
<reference evidence="4 5" key="2">
    <citation type="journal article" date="2015" name="Eukaryot. Cell">
        <title>Asexual propagation of a virulent clone complex in a human and feline outbreak of sporotrichosis.</title>
        <authorList>
            <person name="Teixeira Mde M."/>
            <person name="Rodrigues A.M."/>
            <person name="Tsui C.K."/>
            <person name="de Almeida L.G."/>
            <person name="Van Diepeningen A.D."/>
            <person name="van den Ende B.G."/>
            <person name="Fernandes G.F."/>
            <person name="Kano R."/>
            <person name="Hamelin R.C."/>
            <person name="Lopes-Bezerra L.M."/>
            <person name="Vasconcelos A.T."/>
            <person name="de Hoog S."/>
            <person name="de Camargo Z.P."/>
            <person name="Felipe M.S."/>
        </authorList>
    </citation>
    <scope>NUCLEOTIDE SEQUENCE [LARGE SCALE GENOMIC DNA]</scope>
    <source>
        <strain evidence="4 5">1099-18</strain>
    </source>
</reference>
<proteinExistence type="predicted"/>
<dbReference type="EMBL" id="AXCR01000011">
    <property type="protein sequence ID" value="KJR81444.1"/>
    <property type="molecule type" value="Genomic_DNA"/>
</dbReference>
<evidence type="ECO:0000259" key="3">
    <source>
        <dbReference type="Pfam" id="PF14330"/>
    </source>
</evidence>
<evidence type="ECO:0008006" key="6">
    <source>
        <dbReference type="Google" id="ProtNLM"/>
    </source>
</evidence>
<reference evidence="4 5" key="1">
    <citation type="journal article" date="2014" name="BMC Genomics">
        <title>Comparative genomics of the major fungal agents of human and animal Sporotrichosis: Sporothrix schenckii and Sporothrix brasiliensis.</title>
        <authorList>
            <person name="Teixeira M.M."/>
            <person name="de Almeida L.G."/>
            <person name="Kubitschek-Barreira P."/>
            <person name="Alves F.L."/>
            <person name="Kioshima E.S."/>
            <person name="Abadio A.K."/>
            <person name="Fernandes L."/>
            <person name="Derengowski L.S."/>
            <person name="Ferreira K.S."/>
            <person name="Souza R.C."/>
            <person name="Ruiz J.C."/>
            <person name="de Andrade N.C."/>
            <person name="Paes H.C."/>
            <person name="Nicola A.M."/>
            <person name="Albuquerque P."/>
            <person name="Gerber A.L."/>
            <person name="Martins V.P."/>
            <person name="Peconick L.D."/>
            <person name="Neto A.V."/>
            <person name="Chaucanez C.B."/>
            <person name="Silva P.A."/>
            <person name="Cunha O.L."/>
            <person name="de Oliveira F.F."/>
            <person name="dos Santos T.C."/>
            <person name="Barros A.L."/>
            <person name="Soares M.A."/>
            <person name="de Oliveira L.M."/>
            <person name="Marini M.M."/>
            <person name="Villalobos-Duno H."/>
            <person name="Cunha M.M."/>
            <person name="de Hoog S."/>
            <person name="da Silveira J.F."/>
            <person name="Henrissat B."/>
            <person name="Nino-Vega G.A."/>
            <person name="Cisalpino P.S."/>
            <person name="Mora-Montes H.M."/>
            <person name="Almeida S.R."/>
            <person name="Stajich J.E."/>
            <person name="Lopes-Bezerra L.M."/>
            <person name="Vasconcelos A.T."/>
            <person name="Felipe M.S."/>
        </authorList>
    </citation>
    <scope>NUCLEOTIDE SEQUENCE [LARGE SCALE GENOMIC DNA]</scope>
    <source>
        <strain evidence="4 5">1099-18</strain>
    </source>
</reference>
<feature type="domain" description="DUF4387" evidence="3">
    <location>
        <begin position="585"/>
        <end position="685"/>
    </location>
</feature>
<evidence type="ECO:0000313" key="5">
    <source>
        <dbReference type="Proteomes" id="UP000033710"/>
    </source>
</evidence>
<name>A0A0F2LX89_SPOSC</name>
<comment type="caution">
    <text evidence="4">The sequence shown here is derived from an EMBL/GenBank/DDBJ whole genome shotgun (WGS) entry which is preliminary data.</text>
</comment>
<feature type="region of interest" description="Disordered" evidence="1">
    <location>
        <begin position="548"/>
        <end position="579"/>
    </location>
</feature>
<dbReference type="Pfam" id="PF14330">
    <property type="entry name" value="DUF4387"/>
    <property type="match status" value="1"/>
</dbReference>
<dbReference type="InterPro" id="IPR010839">
    <property type="entry name" value="AtuA_N"/>
</dbReference>
<gene>
    <name evidence="4" type="ORF">SPSK_01065</name>
</gene>
<dbReference type="InterPro" id="IPR025496">
    <property type="entry name" value="DUF4387"/>
</dbReference>
<protein>
    <recommendedName>
        <fullName evidence="6">Caib baif family enzyme</fullName>
    </recommendedName>
</protein>
<dbReference type="OrthoDB" id="5863171at2759"/>
<feature type="domain" description="Acyclic terpene utilisation N-terminal" evidence="2">
    <location>
        <begin position="116"/>
        <end position="389"/>
    </location>
</feature>
<dbReference type="RefSeq" id="XP_016584120.1">
    <property type="nucleotide sequence ID" value="XM_016727996.1"/>
</dbReference>
<evidence type="ECO:0000259" key="2">
    <source>
        <dbReference type="Pfam" id="PF07287"/>
    </source>
</evidence>
<dbReference type="KEGG" id="ssck:SPSK_01065"/>
<dbReference type="VEuPathDB" id="FungiDB:SPSK_01065"/>
<dbReference type="Proteomes" id="UP000033710">
    <property type="component" value="Unassembled WGS sequence"/>
</dbReference>